<evidence type="ECO:0000313" key="1">
    <source>
        <dbReference type="EMBL" id="RNL51874.1"/>
    </source>
</evidence>
<keyword evidence="2" id="KW-1185">Reference proteome</keyword>
<dbReference type="EMBL" id="RBEE01000024">
    <property type="protein sequence ID" value="RNL51874.1"/>
    <property type="molecule type" value="Genomic_DNA"/>
</dbReference>
<comment type="caution">
    <text evidence="1">The sequence shown here is derived from an EMBL/GenBank/DDBJ whole genome shotgun (WGS) entry which is preliminary data.</text>
</comment>
<protein>
    <recommendedName>
        <fullName evidence="3">Wadjet protein JetD C-terminal domain-containing protein</fullName>
    </recommendedName>
</protein>
<organism evidence="1 2">
    <name type="scientific">Pedobacter jejuensis</name>
    <dbReference type="NCBI Taxonomy" id="1268550"/>
    <lineage>
        <taxon>Bacteria</taxon>
        <taxon>Pseudomonadati</taxon>
        <taxon>Bacteroidota</taxon>
        <taxon>Sphingobacteriia</taxon>
        <taxon>Sphingobacteriales</taxon>
        <taxon>Sphingobacteriaceae</taxon>
        <taxon>Pedobacter</taxon>
    </lineage>
</organism>
<dbReference type="OrthoDB" id="642277at2"/>
<name>A0A3N0BS42_9SPHI</name>
<sequence length="308" mass="35814">MNWVVLKALHTIYEHGEVKKNDTLCKDGTLSYLIKSLNVISEDPRKFFAAPGYGPIYEKLFKKSYLGYLDFMSALDILTPHTRFTETDLKILMNIQALNKVGAYDELKKQIMEADESLKEISLMFFKNEKYLLDKKSLTEALKKILGVSHFANEKDQQYIYKLECETPRAIVLCENLDMLTKPNKPRKHGIELWYAGGKNVSKLSFADTRGLPIFYCCDWDYDGLFIIYPLVKRIIKDIKLLTPNGTPRDITSSEHLSRWKDEDRFLSELDFTDAQRFMVRSLVINDEWVIEESNNLIQMLSNHINIS</sequence>
<evidence type="ECO:0000313" key="2">
    <source>
        <dbReference type="Proteomes" id="UP000274046"/>
    </source>
</evidence>
<evidence type="ECO:0008006" key="3">
    <source>
        <dbReference type="Google" id="ProtNLM"/>
    </source>
</evidence>
<accession>A0A3N0BS42</accession>
<gene>
    <name evidence="1" type="ORF">D7004_13735</name>
</gene>
<dbReference type="RefSeq" id="WP_123206446.1">
    <property type="nucleotide sequence ID" value="NZ_RBEE01000024.1"/>
</dbReference>
<proteinExistence type="predicted"/>
<dbReference type="AlphaFoldDB" id="A0A3N0BS42"/>
<reference evidence="1 2" key="1">
    <citation type="submission" date="2018-10" db="EMBL/GenBank/DDBJ databases">
        <title>Genome sequencing of Pedobacter jejuensis TNB23.</title>
        <authorList>
            <person name="Cho Y.-J."/>
            <person name="Cho A."/>
            <person name="Kim O.-S."/>
        </authorList>
    </citation>
    <scope>NUCLEOTIDE SEQUENCE [LARGE SCALE GENOMIC DNA]</scope>
    <source>
        <strain evidence="1 2">TNB23</strain>
    </source>
</reference>
<dbReference type="Proteomes" id="UP000274046">
    <property type="component" value="Unassembled WGS sequence"/>
</dbReference>